<evidence type="ECO:0000313" key="2">
    <source>
        <dbReference type="Proteomes" id="UP000024635"/>
    </source>
</evidence>
<dbReference type="Proteomes" id="UP000024635">
    <property type="component" value="Unassembled WGS sequence"/>
</dbReference>
<protein>
    <submittedName>
        <fullName evidence="1">Uncharacterized protein</fullName>
    </submittedName>
</protein>
<gene>
    <name evidence="1" type="primary">Acey_s0301.g1835</name>
    <name evidence="1" type="ORF">Y032_0301g1835</name>
</gene>
<organism evidence="1 2">
    <name type="scientific">Ancylostoma ceylanicum</name>
    <dbReference type="NCBI Taxonomy" id="53326"/>
    <lineage>
        <taxon>Eukaryota</taxon>
        <taxon>Metazoa</taxon>
        <taxon>Ecdysozoa</taxon>
        <taxon>Nematoda</taxon>
        <taxon>Chromadorea</taxon>
        <taxon>Rhabditida</taxon>
        <taxon>Rhabditina</taxon>
        <taxon>Rhabditomorpha</taxon>
        <taxon>Strongyloidea</taxon>
        <taxon>Ancylostomatidae</taxon>
        <taxon>Ancylostomatinae</taxon>
        <taxon>Ancylostoma</taxon>
    </lineage>
</organism>
<accession>A0A016S3P9</accession>
<evidence type="ECO:0000313" key="1">
    <source>
        <dbReference type="EMBL" id="EYB85295.1"/>
    </source>
</evidence>
<dbReference type="EMBL" id="JARK01001637">
    <property type="protein sequence ID" value="EYB85295.1"/>
    <property type="molecule type" value="Genomic_DNA"/>
</dbReference>
<sequence>MALPQKSLPRSPDNRDLLNTVNYKMSQEQCANVAERLDTCALPLPPGHQSFRGSTVDDTSLGQHLVFSFCRQHSCALKFELWFFPEALLVFY</sequence>
<reference evidence="2" key="1">
    <citation type="journal article" date="2015" name="Nat. Genet.">
        <title>The genome and transcriptome of the zoonotic hookworm Ancylostoma ceylanicum identify infection-specific gene families.</title>
        <authorList>
            <person name="Schwarz E.M."/>
            <person name="Hu Y."/>
            <person name="Antoshechkin I."/>
            <person name="Miller M.M."/>
            <person name="Sternberg P.W."/>
            <person name="Aroian R.V."/>
        </authorList>
    </citation>
    <scope>NUCLEOTIDE SEQUENCE</scope>
    <source>
        <strain evidence="2">HY135</strain>
    </source>
</reference>
<keyword evidence="2" id="KW-1185">Reference proteome</keyword>
<dbReference type="AlphaFoldDB" id="A0A016S3P9"/>
<proteinExistence type="predicted"/>
<comment type="caution">
    <text evidence="1">The sequence shown here is derived from an EMBL/GenBank/DDBJ whole genome shotgun (WGS) entry which is preliminary data.</text>
</comment>
<name>A0A016S3P9_9BILA</name>